<name>A0AAV9CEW0_ACOCL</name>
<feature type="compositionally biased region" description="Basic and acidic residues" evidence="1">
    <location>
        <begin position="693"/>
        <end position="802"/>
    </location>
</feature>
<evidence type="ECO:0008006" key="4">
    <source>
        <dbReference type="Google" id="ProtNLM"/>
    </source>
</evidence>
<feature type="compositionally biased region" description="Basic and acidic residues" evidence="1">
    <location>
        <begin position="1127"/>
        <end position="1146"/>
    </location>
</feature>
<dbReference type="GO" id="GO:0006397">
    <property type="term" value="P:mRNA processing"/>
    <property type="evidence" value="ECO:0007669"/>
    <property type="project" value="InterPro"/>
</dbReference>
<feature type="region of interest" description="Disordered" evidence="1">
    <location>
        <begin position="485"/>
        <end position="824"/>
    </location>
</feature>
<keyword evidence="3" id="KW-1185">Reference proteome</keyword>
<feature type="compositionally biased region" description="Acidic residues" evidence="1">
    <location>
        <begin position="163"/>
        <end position="182"/>
    </location>
</feature>
<feature type="compositionally biased region" description="Basic and acidic residues" evidence="1">
    <location>
        <begin position="516"/>
        <end position="535"/>
    </location>
</feature>
<feature type="compositionally biased region" description="Acidic residues" evidence="1">
    <location>
        <begin position="504"/>
        <end position="515"/>
    </location>
</feature>
<feature type="compositionally biased region" description="Pro residues" evidence="1">
    <location>
        <begin position="22"/>
        <end position="33"/>
    </location>
</feature>
<dbReference type="PANTHER" id="PTHR36884:SF1">
    <property type="entry name" value="FIP1[V]-LIKE PROTEIN"/>
    <property type="match status" value="1"/>
</dbReference>
<feature type="region of interest" description="Disordered" evidence="1">
    <location>
        <begin position="134"/>
        <end position="268"/>
    </location>
</feature>
<feature type="compositionally biased region" description="Acidic residues" evidence="1">
    <location>
        <begin position="208"/>
        <end position="222"/>
    </location>
</feature>
<evidence type="ECO:0000256" key="1">
    <source>
        <dbReference type="SAM" id="MobiDB-lite"/>
    </source>
</evidence>
<feature type="compositionally biased region" description="Basic and acidic residues" evidence="1">
    <location>
        <begin position="583"/>
        <end position="604"/>
    </location>
</feature>
<accession>A0AAV9CEW0</accession>
<dbReference type="PANTHER" id="PTHR36884">
    <property type="entry name" value="FIP1[III]-LIKE PROTEIN"/>
    <property type="match status" value="1"/>
</dbReference>
<feature type="compositionally biased region" description="Basic and acidic residues" evidence="1">
    <location>
        <begin position="1100"/>
        <end position="1109"/>
    </location>
</feature>
<dbReference type="AlphaFoldDB" id="A0AAV9CEW0"/>
<dbReference type="GO" id="GO:0003723">
    <property type="term" value="F:RNA binding"/>
    <property type="evidence" value="ECO:0007669"/>
    <property type="project" value="TreeGrafter"/>
</dbReference>
<comment type="caution">
    <text evidence="2">The sequence shown here is derived from an EMBL/GenBank/DDBJ whole genome shotgun (WGS) entry which is preliminary data.</text>
</comment>
<feature type="compositionally biased region" description="Basic and acidic residues" evidence="1">
    <location>
        <begin position="1073"/>
        <end position="1083"/>
    </location>
</feature>
<organism evidence="2 3">
    <name type="scientific">Acorus calamus</name>
    <name type="common">Sweet flag</name>
    <dbReference type="NCBI Taxonomy" id="4465"/>
    <lineage>
        <taxon>Eukaryota</taxon>
        <taxon>Viridiplantae</taxon>
        <taxon>Streptophyta</taxon>
        <taxon>Embryophyta</taxon>
        <taxon>Tracheophyta</taxon>
        <taxon>Spermatophyta</taxon>
        <taxon>Magnoliopsida</taxon>
        <taxon>Liliopsida</taxon>
        <taxon>Acoraceae</taxon>
        <taxon>Acorus</taxon>
    </lineage>
</organism>
<feature type="compositionally biased region" description="Gly residues" evidence="1">
    <location>
        <begin position="194"/>
        <end position="206"/>
    </location>
</feature>
<evidence type="ECO:0000313" key="2">
    <source>
        <dbReference type="EMBL" id="KAK1287466.1"/>
    </source>
</evidence>
<dbReference type="InterPro" id="IPR044976">
    <property type="entry name" value="FIPS5/FIPS3-like"/>
</dbReference>
<feature type="compositionally biased region" description="Acidic residues" evidence="1">
    <location>
        <begin position="623"/>
        <end position="642"/>
    </location>
</feature>
<reference evidence="2" key="1">
    <citation type="journal article" date="2023" name="Nat. Commun.">
        <title>Diploid and tetraploid genomes of Acorus and the evolution of monocots.</title>
        <authorList>
            <person name="Ma L."/>
            <person name="Liu K.W."/>
            <person name="Li Z."/>
            <person name="Hsiao Y.Y."/>
            <person name="Qi Y."/>
            <person name="Fu T."/>
            <person name="Tang G.D."/>
            <person name="Zhang D."/>
            <person name="Sun W.H."/>
            <person name="Liu D.K."/>
            <person name="Li Y."/>
            <person name="Chen G.Z."/>
            <person name="Liu X.D."/>
            <person name="Liao X.Y."/>
            <person name="Jiang Y.T."/>
            <person name="Yu X."/>
            <person name="Hao Y."/>
            <person name="Huang J."/>
            <person name="Zhao X.W."/>
            <person name="Ke S."/>
            <person name="Chen Y.Y."/>
            <person name="Wu W.L."/>
            <person name="Hsu J.L."/>
            <person name="Lin Y.F."/>
            <person name="Huang M.D."/>
            <person name="Li C.Y."/>
            <person name="Huang L."/>
            <person name="Wang Z.W."/>
            <person name="Zhao X."/>
            <person name="Zhong W.Y."/>
            <person name="Peng D.H."/>
            <person name="Ahmad S."/>
            <person name="Lan S."/>
            <person name="Zhang J.S."/>
            <person name="Tsai W.C."/>
            <person name="Van de Peer Y."/>
            <person name="Liu Z.J."/>
        </authorList>
    </citation>
    <scope>NUCLEOTIDE SEQUENCE</scope>
    <source>
        <strain evidence="2">CP</strain>
    </source>
</reference>
<proteinExistence type="predicted"/>
<dbReference type="EMBL" id="JAUJYO010000019">
    <property type="protein sequence ID" value="KAK1287466.1"/>
    <property type="molecule type" value="Genomic_DNA"/>
</dbReference>
<dbReference type="Proteomes" id="UP001180020">
    <property type="component" value="Unassembled WGS sequence"/>
</dbReference>
<feature type="region of interest" description="Disordered" evidence="1">
    <location>
        <begin position="843"/>
        <end position="1193"/>
    </location>
</feature>
<sequence length="1259" mass="140211">MDIDDDDEFGDLYTDVLLPISSAPPPPAPPPPSSSSAAANPPLLPTVDADNDEILFDAPPSRAPPAEDDGGGDDVIGGGGNDWILVGDGDGGGDRTGILKDEVARVSVAAAAAAAASDSPPLGGGGEVKVLEDVEEAEEEPVIPGLSRSPLGADAKVAADVSDKEEDLGGAGGDDWESDSEDDLRIVLNETRGPIGGGLQRNGRIGGSDEEDDDDDDEDGEDLVIVADDGDQPRPPMMEEQEWGEEVAQQPGMDGERKDGAEAPKMNGPVGVGARSGYSGHGYHSVHMQYKYVRPAPAAAPAGAATGAGDAPGQVRPPAIGLVAGRGRGDWRPMGPKNIPYMQKNFHSGFGAPAWGNNSSGRGFGGGMDFTLPSHKFYVIVHISNVLWKRSYVLEAACQTVFDIDIDSFEDKPWRYPGEQLRLEATMQSRIRVYESGRSEQDYDPDLPPELAAAAGLQDMSAETTHIVKEDGAQIVLQGSVDDSITSNGALEQPDNGSQKEDFDGGGDEFEEDDAKPDPKYPDRYVQAHDGEPLPHHSNPRPRTSADSGGKFSSPHRGRWPQGTEYERHPIISCDTTSSQISRGDREDDLPKDKSGDSIEEIRTSEVSSPMADDTMVDLSLDQVDDLHEDDDSVEVGGEEIGSDAGLPSETNFVKKPKLGSQVEPAVQDTANSNDLRTTQSDTSKGKSGSSRDYQKHHEGGQDEVMQDSRSRKIGDLKRHRDEDEHGDRRKDDFDQDSKQELTRSRATLKGRDDISHSYPHKDLDSRDKERDIGSWNRRGEDARGRRPRDDDTRRERFEEPGLRNMDNVRLYNRNDKDEDIQLRKRVDDVDWRGRYDKDVGRHENFNDLRVKRKEEESQRRERADKDDVLHGYRGREDVSQRRRGRDDTIDPRRRDDIARPRGKSDDHHSVRHRDDSWRQREREDRPRLKLTHDDMLINSKREEGRGAARNGRVLEEKPLAGSARIKESRDSESDKDYQHREKRRQNEQLKRRDRVEEDHLSQYKGHEDMHTRDSQSSQQERNSRHEKSTAHNGRLSAGSDGQQTNSGRHRGNARRAKETDDGSNSALVSSRRKQEDQLEKTRSSSTTKKTSHHRHHNRHDKEQHERPQQQHSPMEEDGEVALDDDSANRGRSKLERWTSQKERDYIANVESSPSSTRAKEACIDESTDNAVGVIDSETRDADTGPVTDKIPGERHLDTFEKLKKRSERFKLPMPIEKDNTSNKKLETEVSLPIQTDAVGTDFEIKQERPARKRRWVSG</sequence>
<feature type="compositionally biased region" description="Basic residues" evidence="1">
    <location>
        <begin position="1090"/>
        <end position="1099"/>
    </location>
</feature>
<feature type="compositionally biased region" description="Basic and acidic residues" evidence="1">
    <location>
        <begin position="813"/>
        <end position="824"/>
    </location>
</feature>
<feature type="compositionally biased region" description="Polar residues" evidence="1">
    <location>
        <begin position="669"/>
        <end position="692"/>
    </location>
</feature>
<dbReference type="GO" id="GO:0016607">
    <property type="term" value="C:nuclear speck"/>
    <property type="evidence" value="ECO:0007669"/>
    <property type="project" value="TreeGrafter"/>
</dbReference>
<gene>
    <name evidence="2" type="ORF">QJS10_CPB19g00577</name>
</gene>
<evidence type="ECO:0000313" key="3">
    <source>
        <dbReference type="Proteomes" id="UP001180020"/>
    </source>
</evidence>
<feature type="compositionally biased region" description="Acidic residues" evidence="1">
    <location>
        <begin position="1116"/>
        <end position="1126"/>
    </location>
</feature>
<protein>
    <recommendedName>
        <fullName evidence="4">FIP1[V]-like protein</fullName>
    </recommendedName>
</protein>
<reference evidence="2" key="2">
    <citation type="submission" date="2023-06" db="EMBL/GenBank/DDBJ databases">
        <authorList>
            <person name="Ma L."/>
            <person name="Liu K.-W."/>
            <person name="Li Z."/>
            <person name="Hsiao Y.-Y."/>
            <person name="Qi Y."/>
            <person name="Fu T."/>
            <person name="Tang G."/>
            <person name="Zhang D."/>
            <person name="Sun W.-H."/>
            <person name="Liu D.-K."/>
            <person name="Li Y."/>
            <person name="Chen G.-Z."/>
            <person name="Liu X.-D."/>
            <person name="Liao X.-Y."/>
            <person name="Jiang Y.-T."/>
            <person name="Yu X."/>
            <person name="Hao Y."/>
            <person name="Huang J."/>
            <person name="Zhao X.-W."/>
            <person name="Ke S."/>
            <person name="Chen Y.-Y."/>
            <person name="Wu W.-L."/>
            <person name="Hsu J.-L."/>
            <person name="Lin Y.-F."/>
            <person name="Huang M.-D."/>
            <person name="Li C.-Y."/>
            <person name="Huang L."/>
            <person name="Wang Z.-W."/>
            <person name="Zhao X."/>
            <person name="Zhong W.-Y."/>
            <person name="Peng D.-H."/>
            <person name="Ahmad S."/>
            <person name="Lan S."/>
            <person name="Zhang J.-S."/>
            <person name="Tsai W.-C."/>
            <person name="Van De Peer Y."/>
            <person name="Liu Z.-J."/>
        </authorList>
    </citation>
    <scope>NUCLEOTIDE SEQUENCE</scope>
    <source>
        <strain evidence="2">CP</strain>
        <tissue evidence="2">Leaves</tissue>
    </source>
</reference>
<feature type="compositionally biased region" description="Basic and acidic residues" evidence="1">
    <location>
        <begin position="843"/>
        <end position="1014"/>
    </location>
</feature>
<feature type="region of interest" description="Disordered" evidence="1">
    <location>
        <begin position="17"/>
        <end position="94"/>
    </location>
</feature>